<proteinExistence type="predicted"/>
<dbReference type="RefSeq" id="WP_081196193.1">
    <property type="nucleotide sequence ID" value="NZ_CP016746.2"/>
</dbReference>
<evidence type="ECO:0000313" key="3">
    <source>
        <dbReference type="Proteomes" id="UP000191806"/>
    </source>
</evidence>
<dbReference type="AlphaFoldDB" id="A0A1V0PD36"/>
<feature type="compositionally biased region" description="Basic and acidic residues" evidence="1">
    <location>
        <begin position="488"/>
        <end position="514"/>
    </location>
</feature>
<name>A0A1V0PD36_LACLC</name>
<dbReference type="Proteomes" id="UP000191806">
    <property type="component" value="Plasmid pJM1A"/>
</dbReference>
<feature type="compositionally biased region" description="Basic and acidic residues" evidence="1">
    <location>
        <begin position="585"/>
        <end position="603"/>
    </location>
</feature>
<dbReference type="EMBL" id="CP016746">
    <property type="protein sequence ID" value="ARE27174.1"/>
    <property type="molecule type" value="Genomic_DNA"/>
</dbReference>
<feature type="compositionally biased region" description="Basic and acidic residues" evidence="1">
    <location>
        <begin position="614"/>
        <end position="645"/>
    </location>
</feature>
<keyword evidence="2" id="KW-0614">Plasmid</keyword>
<organism evidence="2 3">
    <name type="scientific">Lactococcus lactis subsp. cremoris</name>
    <name type="common">Streptococcus cremoris</name>
    <dbReference type="NCBI Taxonomy" id="1359"/>
    <lineage>
        <taxon>Bacteria</taxon>
        <taxon>Bacillati</taxon>
        <taxon>Bacillota</taxon>
        <taxon>Bacilli</taxon>
        <taxon>Lactobacillales</taxon>
        <taxon>Streptococcaceae</taxon>
        <taxon>Lactococcus</taxon>
    </lineage>
</organism>
<sequence length="734" mass="84504">MADIVLINQFSRRSYGKKLSTFISDYVGREDATEPLFIDEKNIERANLTCFARSVSLNQMNQVDFSTFSNDSLALTRQEVVDKANRIEEIFTDKNKTIRKIVLSFDMNYLKEQNIVSDKLLQIYGEISEKEDQLKLRVAVQKGLNHLNNIKWQAPMTYLAAVQSDTANYHVHVVMALDTEKKDLMVKYRGNYEVRGKVNKNERDYLFETINNEIRQLSKRERLTLEDLKLQTNEKEFPLAMRKIKKEISAHRDFTKLMDGIYTSKLMEVSQKRLSLLYVKFPKTTHAEEMLEQQMASVFGKTQLKKLGKLNQISFIKQQIFDSTVKAKSYDFVDSIFQEQIQIMNEQRNVLIEKKEKEKKKKIAYYKAIESEKIAEKNKDHPQMNEVTELFNKIPTKEVDVVDFTGQSETLTLEELESLVEKITDVPHDVVKDEPVLSVPVEVPRDEIKVKEPSVSEPVNDHTEPLEATHDVVELEPELSVPFEVSDDESKVKEPSVSEPVNDHAEPLESPHDDVELEPELSVPFEVSDDESKVKEPSVSEPVNDHAEPLESPHDDVEDEPELPVRLEVSDDESKVMEPSVLEPVNDHAEPLEASHDDVKDEPELSVPLEVPDDESRVKEPSVSEPVNDHVEPLEASHDDVKDEPETMTMTPEPVKDEHEVIDARIIHMGGFELHADFETKQTNLVRDCDKDVEFIDTVYEKKQKMEALINQKLSEYDYGSLISGSEEFKEWEK</sequence>
<evidence type="ECO:0000256" key="1">
    <source>
        <dbReference type="SAM" id="MobiDB-lite"/>
    </source>
</evidence>
<accession>A0A1V0PD36</accession>
<geneLocation type="plasmid" evidence="3">
    <name>pmpjm1</name>
</geneLocation>
<feature type="region of interest" description="Disordered" evidence="1">
    <location>
        <begin position="448"/>
        <end position="658"/>
    </location>
</feature>
<protein>
    <recommendedName>
        <fullName evidence="4">Relaxase</fullName>
    </recommendedName>
</protein>
<evidence type="ECO:0008006" key="4">
    <source>
        <dbReference type="Google" id="ProtNLM"/>
    </source>
</evidence>
<feature type="compositionally biased region" description="Basic and acidic residues" evidence="1">
    <location>
        <begin position="448"/>
        <end position="473"/>
    </location>
</feature>
<feature type="compositionally biased region" description="Basic and acidic residues" evidence="1">
    <location>
        <begin position="563"/>
        <end position="576"/>
    </location>
</feature>
<feature type="compositionally biased region" description="Basic and acidic residues" evidence="1">
    <location>
        <begin position="530"/>
        <end position="555"/>
    </location>
</feature>
<evidence type="ECO:0000313" key="2">
    <source>
        <dbReference type="EMBL" id="ARE27174.1"/>
    </source>
</evidence>
<reference evidence="2 3" key="1">
    <citation type="journal article" date="2017" name="BMC Genomics">
        <title>Comparative and functional genomics of the Lactococcus lactis taxon; insights into evolution and niche adaptation.</title>
        <authorList>
            <person name="Kelleher P."/>
            <person name="Bottacini F."/>
            <person name="Mahony J."/>
            <person name="Kilcawley K.N."/>
            <person name="van Sinderen D."/>
        </authorList>
    </citation>
    <scope>NUCLEOTIDE SEQUENCE [LARGE SCALE GENOMIC DNA]</scope>
    <source>
        <strain evidence="2 3">JM1</strain>
        <plasmid evidence="3">pmpjm1</plasmid>
    </source>
</reference>
<gene>
    <name evidence="2" type="ORF">LLJM1_04150</name>
</gene>